<keyword evidence="1" id="KW-0175">Coiled coil</keyword>
<dbReference type="GO" id="GO:0005506">
    <property type="term" value="F:iron ion binding"/>
    <property type="evidence" value="ECO:0007669"/>
    <property type="project" value="InterPro"/>
</dbReference>
<reference evidence="3 4" key="1">
    <citation type="submission" date="2017-07" db="EMBL/GenBank/DDBJ databases">
        <authorList>
            <person name="Talla V."/>
            <person name="Backstrom N."/>
        </authorList>
    </citation>
    <scope>NUCLEOTIDE SEQUENCE [LARGE SCALE GENOMIC DNA]</scope>
</reference>
<dbReference type="AlphaFoldDB" id="A0A5E4PX42"/>
<keyword evidence="4" id="KW-1185">Reference proteome</keyword>
<feature type="domain" description="Rubredoxin-like" evidence="2">
    <location>
        <begin position="15"/>
        <end position="53"/>
    </location>
</feature>
<sequence>MANNCNACNSKIMSLEYFECASCGKLYDVDCLKDTWICPGCVCTRPKTDNSTTPIQSNLNSTYTNEQGNINLIRGSRGSKAEEKSELASVLTEIRLLRQELQALKQQNSEIFQDLKTVKCELHSLTIKLEHYDRKFLTQQTEITNLKGSLQRIESTINNYEQSLLKKEIEIVVSLSENDVDYVERAGPKASQMSKSRSSPVTRPIVIRLVRRSKRDEILQAAKLRRNLTSEGITAEQPSNILYINERLTKFNRQLFREARQQAKEHNFNFCWVRNGTIYVRKAEKLRYVTIKSGEDLQNCFKNKETQQNISNIQENTS</sequence>
<evidence type="ECO:0000313" key="4">
    <source>
        <dbReference type="Proteomes" id="UP000324832"/>
    </source>
</evidence>
<evidence type="ECO:0000313" key="3">
    <source>
        <dbReference type="EMBL" id="VVC89754.1"/>
    </source>
</evidence>
<dbReference type="InterPro" id="IPR024934">
    <property type="entry name" value="Rubredoxin-like_dom"/>
</dbReference>
<dbReference type="Gene3D" id="6.10.250.3110">
    <property type="match status" value="1"/>
</dbReference>
<accession>A0A5E4PX42</accession>
<name>A0A5E4PX42_9NEOP</name>
<dbReference type="Proteomes" id="UP000324832">
    <property type="component" value="Unassembled WGS sequence"/>
</dbReference>
<dbReference type="PROSITE" id="PS50903">
    <property type="entry name" value="RUBREDOXIN_LIKE"/>
    <property type="match status" value="1"/>
</dbReference>
<dbReference type="Pfam" id="PF25298">
    <property type="entry name" value="Baculo_FP_2nd"/>
    <property type="match status" value="1"/>
</dbReference>
<feature type="coiled-coil region" evidence="1">
    <location>
        <begin position="80"/>
        <end position="170"/>
    </location>
</feature>
<organism evidence="3 4">
    <name type="scientific">Leptidea sinapis</name>
    <dbReference type="NCBI Taxonomy" id="189913"/>
    <lineage>
        <taxon>Eukaryota</taxon>
        <taxon>Metazoa</taxon>
        <taxon>Ecdysozoa</taxon>
        <taxon>Arthropoda</taxon>
        <taxon>Hexapoda</taxon>
        <taxon>Insecta</taxon>
        <taxon>Pterygota</taxon>
        <taxon>Neoptera</taxon>
        <taxon>Endopterygota</taxon>
        <taxon>Lepidoptera</taxon>
        <taxon>Glossata</taxon>
        <taxon>Ditrysia</taxon>
        <taxon>Papilionoidea</taxon>
        <taxon>Pieridae</taxon>
        <taxon>Dismorphiinae</taxon>
        <taxon>Leptidea</taxon>
    </lineage>
</organism>
<dbReference type="EMBL" id="FZQP02000615">
    <property type="protein sequence ID" value="VVC89754.1"/>
    <property type="molecule type" value="Genomic_DNA"/>
</dbReference>
<evidence type="ECO:0000256" key="1">
    <source>
        <dbReference type="SAM" id="Coils"/>
    </source>
</evidence>
<dbReference type="InterPro" id="IPR057251">
    <property type="entry name" value="FP_C"/>
</dbReference>
<protein>
    <recommendedName>
        <fullName evidence="2">Rubredoxin-like domain-containing protein</fullName>
    </recommendedName>
</protein>
<proteinExistence type="predicted"/>
<evidence type="ECO:0000259" key="2">
    <source>
        <dbReference type="PROSITE" id="PS50903"/>
    </source>
</evidence>
<gene>
    <name evidence="3" type="ORF">LSINAPIS_LOCUS2806</name>
</gene>